<evidence type="ECO:0000256" key="1">
    <source>
        <dbReference type="SAM" id="MobiDB-lite"/>
    </source>
</evidence>
<gene>
    <name evidence="4" type="ORF">GCM10008025_33370</name>
</gene>
<dbReference type="PROSITE" id="PS51257">
    <property type="entry name" value="PROKAR_LIPOPROTEIN"/>
    <property type="match status" value="1"/>
</dbReference>
<keyword evidence="2" id="KW-0732">Signal</keyword>
<accession>A0A916WCA6</accession>
<reference evidence="4" key="2">
    <citation type="submission" date="2020-09" db="EMBL/GenBank/DDBJ databases">
        <authorList>
            <person name="Sun Q."/>
            <person name="Zhou Y."/>
        </authorList>
    </citation>
    <scope>NUCLEOTIDE SEQUENCE</scope>
    <source>
        <strain evidence="4">CGMCC 1.12408</strain>
    </source>
</reference>
<feature type="region of interest" description="Disordered" evidence="1">
    <location>
        <begin position="178"/>
        <end position="218"/>
    </location>
</feature>
<keyword evidence="5" id="KW-1185">Reference proteome</keyword>
<feature type="signal peptide" evidence="2">
    <location>
        <begin position="1"/>
        <end position="24"/>
    </location>
</feature>
<proteinExistence type="predicted"/>
<dbReference type="EMBL" id="BMEY01000022">
    <property type="protein sequence ID" value="GGA87983.1"/>
    <property type="molecule type" value="Genomic_DNA"/>
</dbReference>
<evidence type="ECO:0000259" key="3">
    <source>
        <dbReference type="Pfam" id="PF17898"/>
    </source>
</evidence>
<evidence type="ECO:0000313" key="5">
    <source>
        <dbReference type="Proteomes" id="UP000613512"/>
    </source>
</evidence>
<dbReference type="AlphaFoldDB" id="A0A916WCA6"/>
<name>A0A916WCA6_9BACI</name>
<feature type="chain" id="PRO_5037736440" evidence="2">
    <location>
        <begin position="25"/>
        <end position="218"/>
    </location>
</feature>
<dbReference type="Proteomes" id="UP000613512">
    <property type="component" value="Unassembled WGS sequence"/>
</dbReference>
<sequence>MLRIICFPLVSVFFLILSACGGQAAPKETDYDATKKMVVDILQTEDGKKALGEILSDEKMQKQLVIESSTVKKAIDETLASDKGAEMWKKLFEDPKFVETYYKSIEEDLKKLLTDLMKDSEYQKQMLEILQNPEMMEQTTKTLKSQEFRAHLEETIQTTLESPLFLAKIQDILLKAAEEQSKGGGGSGSESGDGQGGGSGGEGSGGGGSEGGGSEGGG</sequence>
<feature type="compositionally biased region" description="Gly residues" evidence="1">
    <location>
        <begin position="182"/>
        <end position="218"/>
    </location>
</feature>
<dbReference type="RefSeq" id="WP_188385814.1">
    <property type="nucleotide sequence ID" value="NZ_BMEY01000022.1"/>
</dbReference>
<protein>
    <submittedName>
        <fullName evidence="4">Germination protein GerD</fullName>
    </submittedName>
</protein>
<evidence type="ECO:0000313" key="4">
    <source>
        <dbReference type="EMBL" id="GGA87983.1"/>
    </source>
</evidence>
<dbReference type="NCBIfam" id="NF040801">
    <property type="entry name" value="spore_GerD"/>
    <property type="match status" value="1"/>
</dbReference>
<organism evidence="4 5">
    <name type="scientific">Ornithinibacillus halotolerans</name>
    <dbReference type="NCBI Taxonomy" id="1274357"/>
    <lineage>
        <taxon>Bacteria</taxon>
        <taxon>Bacillati</taxon>
        <taxon>Bacillota</taxon>
        <taxon>Bacilli</taxon>
        <taxon>Bacillales</taxon>
        <taxon>Bacillaceae</taxon>
        <taxon>Ornithinibacillus</taxon>
    </lineage>
</organism>
<dbReference type="Pfam" id="PF17898">
    <property type="entry name" value="GerD"/>
    <property type="match status" value="1"/>
</dbReference>
<comment type="caution">
    <text evidence="4">The sequence shown here is derived from an EMBL/GenBank/DDBJ whole genome shotgun (WGS) entry which is preliminary data.</text>
</comment>
<dbReference type="InterPro" id="IPR041262">
    <property type="entry name" value="GerD_central"/>
</dbReference>
<feature type="domain" description="Spore germination GerD central core" evidence="3">
    <location>
        <begin position="64"/>
        <end position="177"/>
    </location>
</feature>
<reference evidence="4" key="1">
    <citation type="journal article" date="2014" name="Int. J. Syst. Evol. Microbiol.">
        <title>Complete genome sequence of Corynebacterium casei LMG S-19264T (=DSM 44701T), isolated from a smear-ripened cheese.</title>
        <authorList>
            <consortium name="US DOE Joint Genome Institute (JGI-PGF)"/>
            <person name="Walter F."/>
            <person name="Albersmeier A."/>
            <person name="Kalinowski J."/>
            <person name="Ruckert C."/>
        </authorList>
    </citation>
    <scope>NUCLEOTIDE SEQUENCE</scope>
    <source>
        <strain evidence="4">CGMCC 1.12408</strain>
    </source>
</reference>
<evidence type="ECO:0000256" key="2">
    <source>
        <dbReference type="SAM" id="SignalP"/>
    </source>
</evidence>